<comment type="caution">
    <text evidence="1">The sequence shown here is derived from an EMBL/GenBank/DDBJ whole genome shotgun (WGS) entry which is preliminary data.</text>
</comment>
<reference evidence="1" key="1">
    <citation type="journal article" date="2014" name="Int. J. Syst. Evol. Microbiol.">
        <title>Complete genome sequence of Corynebacterium casei LMG S-19264T (=DSM 44701T), isolated from a smear-ripened cheese.</title>
        <authorList>
            <consortium name="US DOE Joint Genome Institute (JGI-PGF)"/>
            <person name="Walter F."/>
            <person name="Albersmeier A."/>
            <person name="Kalinowski J."/>
            <person name="Ruckert C."/>
        </authorList>
    </citation>
    <scope>NUCLEOTIDE SEQUENCE</scope>
    <source>
        <strain evidence="1">CGMCC 4.7299</strain>
    </source>
</reference>
<proteinExistence type="predicted"/>
<accession>A0A8J3C6C3</accession>
<keyword evidence="2" id="KW-1185">Reference proteome</keyword>
<dbReference type="EMBL" id="BMMX01000050">
    <property type="protein sequence ID" value="GGL15912.1"/>
    <property type="molecule type" value="Genomic_DNA"/>
</dbReference>
<name>A0A8J3C6C3_9ACTN</name>
<dbReference type="AlphaFoldDB" id="A0A8J3C6C3"/>
<protein>
    <submittedName>
        <fullName evidence="1">Uncharacterized protein</fullName>
    </submittedName>
</protein>
<sequence length="63" mass="6518">MPTSVMIIAQMSCNPFGFGQMRIRRLRIAGAGSKHAGALGTAALGSRAAHAWTVALLAAKEPP</sequence>
<reference evidence="1" key="2">
    <citation type="submission" date="2020-09" db="EMBL/GenBank/DDBJ databases">
        <authorList>
            <person name="Sun Q."/>
            <person name="Zhou Y."/>
        </authorList>
    </citation>
    <scope>NUCLEOTIDE SEQUENCE</scope>
    <source>
        <strain evidence="1">CGMCC 4.7299</strain>
    </source>
</reference>
<dbReference type="Proteomes" id="UP000656042">
    <property type="component" value="Unassembled WGS sequence"/>
</dbReference>
<organism evidence="1 2">
    <name type="scientific">Mangrovihabitans endophyticus</name>
    <dbReference type="NCBI Taxonomy" id="1751298"/>
    <lineage>
        <taxon>Bacteria</taxon>
        <taxon>Bacillati</taxon>
        <taxon>Actinomycetota</taxon>
        <taxon>Actinomycetes</taxon>
        <taxon>Micromonosporales</taxon>
        <taxon>Micromonosporaceae</taxon>
        <taxon>Mangrovihabitans</taxon>
    </lineage>
</organism>
<evidence type="ECO:0000313" key="2">
    <source>
        <dbReference type="Proteomes" id="UP000656042"/>
    </source>
</evidence>
<evidence type="ECO:0000313" key="1">
    <source>
        <dbReference type="EMBL" id="GGL15912.1"/>
    </source>
</evidence>
<gene>
    <name evidence="1" type="ORF">GCM10012284_58180</name>
</gene>